<name>G4T813_SERID</name>
<keyword evidence="8" id="KW-1185">Reference proteome</keyword>
<dbReference type="InParanoid" id="G4T813"/>
<evidence type="ECO:0000256" key="6">
    <source>
        <dbReference type="SAM" id="MobiDB-lite"/>
    </source>
</evidence>
<accession>G4T813</accession>
<organism evidence="7 8">
    <name type="scientific">Serendipita indica (strain DSM 11827)</name>
    <name type="common">Root endophyte fungus</name>
    <name type="synonym">Piriformospora indica</name>
    <dbReference type="NCBI Taxonomy" id="1109443"/>
    <lineage>
        <taxon>Eukaryota</taxon>
        <taxon>Fungi</taxon>
        <taxon>Dikarya</taxon>
        <taxon>Basidiomycota</taxon>
        <taxon>Agaricomycotina</taxon>
        <taxon>Agaricomycetes</taxon>
        <taxon>Sebacinales</taxon>
        <taxon>Serendipitaceae</taxon>
        <taxon>Serendipita</taxon>
    </lineage>
</organism>
<dbReference type="HOGENOM" id="CLU_073162_0_0_1"/>
<reference evidence="7 8" key="1">
    <citation type="journal article" date="2011" name="PLoS Pathog.">
        <title>Endophytic Life Strategies Decoded by Genome and Transcriptome Analyses of the Mutualistic Root Symbiont Piriformospora indica.</title>
        <authorList>
            <person name="Zuccaro A."/>
            <person name="Lahrmann U."/>
            <person name="Guldener U."/>
            <person name="Langen G."/>
            <person name="Pfiffi S."/>
            <person name="Biedenkopf D."/>
            <person name="Wong P."/>
            <person name="Samans B."/>
            <person name="Grimm C."/>
            <person name="Basiewicz M."/>
            <person name="Murat C."/>
            <person name="Martin F."/>
            <person name="Kogel K.H."/>
        </authorList>
    </citation>
    <scope>NUCLEOTIDE SEQUENCE [LARGE SCALE GENOMIC DNA]</scope>
    <source>
        <strain evidence="7 8">DSM 11827</strain>
    </source>
</reference>
<dbReference type="EMBL" id="CAFZ01000014">
    <property type="protein sequence ID" value="CCA67483.1"/>
    <property type="molecule type" value="Genomic_DNA"/>
</dbReference>
<dbReference type="Proteomes" id="UP000007148">
    <property type="component" value="Unassembled WGS sequence"/>
</dbReference>
<dbReference type="AlphaFoldDB" id="G4T813"/>
<dbReference type="GO" id="GO:0032543">
    <property type="term" value="P:mitochondrial translation"/>
    <property type="evidence" value="ECO:0007669"/>
    <property type="project" value="TreeGrafter"/>
</dbReference>
<protein>
    <recommendedName>
        <fullName evidence="4">Large ribosomal subunit protein uL23m</fullName>
    </recommendedName>
</protein>
<evidence type="ECO:0000256" key="2">
    <source>
        <dbReference type="ARBA" id="ARBA00022980"/>
    </source>
</evidence>
<evidence type="ECO:0000256" key="5">
    <source>
        <dbReference type="SAM" id="Coils"/>
    </source>
</evidence>
<dbReference type="PANTHER" id="PTHR12059:SF5">
    <property type="entry name" value="LARGE RIBOSOMAL SUBUNIT PROTEIN UL23M"/>
    <property type="match status" value="1"/>
</dbReference>
<dbReference type="PANTHER" id="PTHR12059">
    <property type="entry name" value="RIBOSOMAL PROTEIN L23-RELATED"/>
    <property type="match status" value="1"/>
</dbReference>
<dbReference type="GO" id="GO:0003735">
    <property type="term" value="F:structural constituent of ribosome"/>
    <property type="evidence" value="ECO:0007669"/>
    <property type="project" value="InterPro"/>
</dbReference>
<feature type="region of interest" description="Disordered" evidence="6">
    <location>
        <begin position="30"/>
        <end position="50"/>
    </location>
</feature>
<dbReference type="GO" id="GO:0005762">
    <property type="term" value="C:mitochondrial large ribosomal subunit"/>
    <property type="evidence" value="ECO:0007669"/>
    <property type="project" value="TreeGrafter"/>
</dbReference>
<comment type="caution">
    <text evidence="7">The sequence shown here is derived from an EMBL/GenBank/DDBJ whole genome shotgun (WGS) entry which is preliminary data.</text>
</comment>
<evidence type="ECO:0000256" key="4">
    <source>
        <dbReference type="ARBA" id="ARBA00039977"/>
    </source>
</evidence>
<keyword evidence="2" id="KW-0689">Ribosomal protein</keyword>
<dbReference type="InterPro" id="IPR013025">
    <property type="entry name" value="Ribosomal_uL23-like"/>
</dbReference>
<sequence>MRAIRILQRGYATKAPKSTTKALANQLNATSLSHEEQEQAPSAPEEPPKLLPRYAAEARRSSTPMAVRIRRIKANRDQVKKNLTASEEDTYARLRNLYPAREDLDSPTLWGQALYERRSRIRGLEEVAPDDDSPDVLNIGEGMGYGSGRVRIIGKRIYLPNIVIQFIRNRTPIGQPYNPYEATFRIPKSLTKHDLRSYLYFVYGVKTTYIRTDNYIGKFKRIGKSRTKVRERGGTFKRAVVGLVDPFYPPQMWEDLAKPDRVAQKKALETDFYLKDRTRMRDEQVELTRHPRTALGDKATVFRPGLATSRAKIMAKVLEKRKERAKIIQKEVEELTKEKKGVRLQL</sequence>
<evidence type="ECO:0000256" key="3">
    <source>
        <dbReference type="ARBA" id="ARBA00023274"/>
    </source>
</evidence>
<feature type="coiled-coil region" evidence="5">
    <location>
        <begin position="315"/>
        <end position="345"/>
    </location>
</feature>
<evidence type="ECO:0000313" key="7">
    <source>
        <dbReference type="EMBL" id="CCA67483.1"/>
    </source>
</evidence>
<gene>
    <name evidence="7" type="ORF">PIIN_01312</name>
</gene>
<evidence type="ECO:0000313" key="8">
    <source>
        <dbReference type="Proteomes" id="UP000007148"/>
    </source>
</evidence>
<dbReference type="InterPro" id="IPR012677">
    <property type="entry name" value="Nucleotide-bd_a/b_plait_sf"/>
</dbReference>
<evidence type="ECO:0000256" key="1">
    <source>
        <dbReference type="ARBA" id="ARBA00006700"/>
    </source>
</evidence>
<keyword evidence="3" id="KW-0687">Ribonucleoprotein</keyword>
<proteinExistence type="inferred from homology"/>
<keyword evidence="5" id="KW-0175">Coiled coil</keyword>
<dbReference type="SUPFAM" id="SSF54189">
    <property type="entry name" value="Ribosomal proteins S24e, L23 and L15e"/>
    <property type="match status" value="1"/>
</dbReference>
<dbReference type="Pfam" id="PF00276">
    <property type="entry name" value="Ribosomal_L23"/>
    <property type="match status" value="1"/>
</dbReference>
<dbReference type="STRING" id="1109443.G4T813"/>
<dbReference type="OrthoDB" id="275582at2759"/>
<dbReference type="eggNOG" id="KOG4089">
    <property type="taxonomic scope" value="Eukaryota"/>
</dbReference>
<dbReference type="InterPro" id="IPR012678">
    <property type="entry name" value="Ribosomal_uL23/eL15/eS24_sf"/>
</dbReference>
<comment type="similarity">
    <text evidence="1">Belongs to the universal ribosomal protein uL23 family.</text>
</comment>
<dbReference type="Gene3D" id="3.30.70.330">
    <property type="match status" value="1"/>
</dbReference>